<dbReference type="Gene3D" id="2.30.30.280">
    <property type="entry name" value="Adenine nucleotide alpha hydrolases-like domains"/>
    <property type="match status" value="1"/>
</dbReference>
<evidence type="ECO:0000256" key="2">
    <source>
        <dbReference type="ARBA" id="ARBA00022679"/>
    </source>
</evidence>
<keyword evidence="5 9" id="KW-0067">ATP-binding</keyword>
<evidence type="ECO:0000256" key="7">
    <source>
        <dbReference type="ARBA" id="ARBA00023157"/>
    </source>
</evidence>
<dbReference type="GO" id="GO:0002143">
    <property type="term" value="P:tRNA wobble position uridine thiolation"/>
    <property type="evidence" value="ECO:0007669"/>
    <property type="project" value="TreeGrafter"/>
</dbReference>
<dbReference type="InterPro" id="IPR046885">
    <property type="entry name" value="MnmA-like_C"/>
</dbReference>
<evidence type="ECO:0000313" key="12">
    <source>
        <dbReference type="EMBL" id="ORE86238.1"/>
    </source>
</evidence>
<dbReference type="GO" id="GO:0005524">
    <property type="term" value="F:ATP binding"/>
    <property type="evidence" value="ECO:0007669"/>
    <property type="project" value="UniProtKB-KW"/>
</dbReference>
<dbReference type="EC" id="2.8.1.13" evidence="9"/>
<dbReference type="STRING" id="1317117.ATO7_13113"/>
<dbReference type="Pfam" id="PF03054">
    <property type="entry name" value="tRNA_Me_trans"/>
    <property type="match status" value="1"/>
</dbReference>
<feature type="domain" description="tRNA-specific 2-thiouridylase MnmA-like central" evidence="11">
    <location>
        <begin position="202"/>
        <end position="268"/>
    </location>
</feature>
<dbReference type="InterPro" id="IPR004506">
    <property type="entry name" value="MnmA-like"/>
</dbReference>
<keyword evidence="3 9" id="KW-0819">tRNA processing</keyword>
<keyword evidence="13" id="KW-1185">Reference proteome</keyword>
<dbReference type="GO" id="GO:0000049">
    <property type="term" value="F:tRNA binding"/>
    <property type="evidence" value="ECO:0007669"/>
    <property type="project" value="UniProtKB-KW"/>
</dbReference>
<dbReference type="HAMAP" id="MF_00144">
    <property type="entry name" value="tRNA_thiouridyl_MnmA"/>
    <property type="match status" value="1"/>
</dbReference>
<feature type="active site" description="Nucleophile" evidence="9">
    <location>
        <position position="97"/>
    </location>
</feature>
<evidence type="ECO:0000256" key="4">
    <source>
        <dbReference type="ARBA" id="ARBA00022741"/>
    </source>
</evidence>
<dbReference type="RefSeq" id="WP_083562436.1">
    <property type="nucleotide sequence ID" value="NZ_AQQV01000003.1"/>
</dbReference>
<feature type="domain" description="tRNA-specific 2-thiouridylase MnmA-like C-terminal" evidence="10">
    <location>
        <begin position="283"/>
        <end position="353"/>
    </location>
</feature>
<keyword evidence="7" id="KW-1015">Disulfide bond</keyword>
<evidence type="ECO:0000256" key="3">
    <source>
        <dbReference type="ARBA" id="ARBA00022694"/>
    </source>
</evidence>
<dbReference type="InterPro" id="IPR023382">
    <property type="entry name" value="MnmA-like_central_sf"/>
</dbReference>
<dbReference type="GO" id="GO:0005737">
    <property type="term" value="C:cytoplasm"/>
    <property type="evidence" value="ECO:0007669"/>
    <property type="project" value="UniProtKB-SubCell"/>
</dbReference>
<dbReference type="AlphaFoldDB" id="A0A1Y1SC85"/>
<evidence type="ECO:0000256" key="1">
    <source>
        <dbReference type="ARBA" id="ARBA00022555"/>
    </source>
</evidence>
<dbReference type="EMBL" id="AQQV01000003">
    <property type="protein sequence ID" value="ORE86238.1"/>
    <property type="molecule type" value="Genomic_DNA"/>
</dbReference>
<keyword evidence="6 9" id="KW-0694">RNA-binding</keyword>
<comment type="similarity">
    <text evidence="9">Belongs to the MnmA/TRMU family.</text>
</comment>
<dbReference type="Gene3D" id="3.40.50.620">
    <property type="entry name" value="HUPs"/>
    <property type="match status" value="1"/>
</dbReference>
<evidence type="ECO:0000256" key="5">
    <source>
        <dbReference type="ARBA" id="ARBA00022840"/>
    </source>
</evidence>
<dbReference type="PANTHER" id="PTHR11933">
    <property type="entry name" value="TRNA 5-METHYLAMINOMETHYL-2-THIOURIDYLATE -METHYLTRANSFERASE"/>
    <property type="match status" value="1"/>
</dbReference>
<protein>
    <recommendedName>
        <fullName evidence="9">tRNA-specific 2-thiouridylase MnmA</fullName>
        <ecNumber evidence="9">2.8.1.13</ecNumber>
    </recommendedName>
</protein>
<keyword evidence="1 9" id="KW-0820">tRNA-binding</keyword>
<dbReference type="NCBIfam" id="NF001138">
    <property type="entry name" value="PRK00143.1"/>
    <property type="match status" value="1"/>
</dbReference>
<feature type="active site" description="Cysteine persulfide intermediate" evidence="9">
    <location>
        <position position="193"/>
    </location>
</feature>
<keyword evidence="12" id="KW-0489">Methyltransferase</keyword>
<dbReference type="OrthoDB" id="9800696at2"/>
<dbReference type="NCBIfam" id="TIGR00420">
    <property type="entry name" value="trmU"/>
    <property type="match status" value="1"/>
</dbReference>
<dbReference type="InterPro" id="IPR046884">
    <property type="entry name" value="MnmA-like_central"/>
</dbReference>
<dbReference type="GO" id="GO:0103016">
    <property type="term" value="F:tRNA-uridine 2-sulfurtransferase activity"/>
    <property type="evidence" value="ECO:0007669"/>
    <property type="project" value="UniProtKB-EC"/>
</dbReference>
<evidence type="ECO:0000259" key="10">
    <source>
        <dbReference type="Pfam" id="PF20258"/>
    </source>
</evidence>
<dbReference type="GO" id="GO:0008168">
    <property type="term" value="F:methyltransferase activity"/>
    <property type="evidence" value="ECO:0007669"/>
    <property type="project" value="UniProtKB-KW"/>
</dbReference>
<keyword evidence="4 9" id="KW-0547">Nucleotide-binding</keyword>
<comment type="subcellular location">
    <subcellularLocation>
        <location evidence="9">Cytoplasm</location>
    </subcellularLocation>
</comment>
<evidence type="ECO:0000259" key="11">
    <source>
        <dbReference type="Pfam" id="PF20259"/>
    </source>
</evidence>
<feature type="region of interest" description="Interaction with tRNA" evidence="9">
    <location>
        <begin position="143"/>
        <end position="145"/>
    </location>
</feature>
<dbReference type="Gene3D" id="2.40.30.10">
    <property type="entry name" value="Translation factors"/>
    <property type="match status" value="1"/>
</dbReference>
<accession>A0A1Y1SC85</accession>
<dbReference type="SUPFAM" id="SSF52402">
    <property type="entry name" value="Adenine nucleotide alpha hydrolases-like"/>
    <property type="match status" value="1"/>
</dbReference>
<dbReference type="FunFam" id="2.30.30.280:FF:000001">
    <property type="entry name" value="tRNA-specific 2-thiouridylase MnmA"/>
    <property type="match status" value="1"/>
</dbReference>
<reference evidence="12 13" key="1">
    <citation type="submission" date="2013-04" db="EMBL/GenBank/DDBJ databases">
        <title>Oceanococcus atlanticus 22II-S10r2 Genome Sequencing.</title>
        <authorList>
            <person name="Lai Q."/>
            <person name="Li G."/>
            <person name="Shao Z."/>
        </authorList>
    </citation>
    <scope>NUCLEOTIDE SEQUENCE [LARGE SCALE GENOMIC DNA]</scope>
    <source>
        <strain evidence="12 13">22II-S10r2</strain>
    </source>
</reference>
<feature type="site" description="Interaction with tRNA" evidence="9">
    <location>
        <position position="122"/>
    </location>
</feature>
<gene>
    <name evidence="9" type="primary">mnmA</name>
    <name evidence="12" type="ORF">ATO7_13113</name>
</gene>
<evidence type="ECO:0000313" key="13">
    <source>
        <dbReference type="Proteomes" id="UP000192342"/>
    </source>
</evidence>
<feature type="binding site" evidence="9">
    <location>
        <begin position="7"/>
        <end position="14"/>
    </location>
    <ligand>
        <name>ATP</name>
        <dbReference type="ChEBI" id="CHEBI:30616"/>
    </ligand>
</feature>
<organism evidence="12 13">
    <name type="scientific">Oceanococcus atlanticus</name>
    <dbReference type="NCBI Taxonomy" id="1317117"/>
    <lineage>
        <taxon>Bacteria</taxon>
        <taxon>Pseudomonadati</taxon>
        <taxon>Pseudomonadota</taxon>
        <taxon>Gammaproteobacteria</taxon>
        <taxon>Chromatiales</taxon>
        <taxon>Oceanococcaceae</taxon>
        <taxon>Oceanococcus</taxon>
    </lineage>
</organism>
<comment type="caution">
    <text evidence="12">The sequence shown here is derived from an EMBL/GenBank/DDBJ whole genome shotgun (WGS) entry which is preliminary data.</text>
</comment>
<dbReference type="GO" id="GO:0032259">
    <property type="term" value="P:methylation"/>
    <property type="evidence" value="ECO:0007669"/>
    <property type="project" value="UniProtKB-KW"/>
</dbReference>
<dbReference type="Pfam" id="PF20259">
    <property type="entry name" value="tRNA_Me_trans_M"/>
    <property type="match status" value="1"/>
</dbReference>
<comment type="caution">
    <text evidence="9">Lacks conserved residue(s) required for the propagation of feature annotation.</text>
</comment>
<evidence type="ECO:0000256" key="6">
    <source>
        <dbReference type="ARBA" id="ARBA00022884"/>
    </source>
</evidence>
<evidence type="ECO:0000256" key="9">
    <source>
        <dbReference type="HAMAP-Rule" id="MF_00144"/>
    </source>
</evidence>
<sequence length="376" mass="41962">MTHIIVGMSGGVDSSLTAALLLEQGHSVEGLFMFNWAQDEDAYCTAAEDYAVAAQVAADLGIKLHRADFSREYRERVFAHFLDEYRRGRTPSPDLLCNREIKFREFLDYARQLGADAIATGHYARLDRSGGRSRLLQAVDQNKDQTYFLAAVDGQALDHVLFPLGEFTKPQVREMAQARGLVNYQRKDSTGICFIGERPMREFLSRYLTTQRGRMIDDAGHDLGEHPGLCFFTIGQRKGLGIGGQKHATDAPWYVYAKDEHSATLYVTQNEQHPALNCRVAELETPHWLHEAPAAAHWRGRARIRHRQVLQDCTLELDGDTAVLSFDTPQWAIAPGQSAVFYQDEECLGSAVIARAVPEQGAAPDVAEAGRRQNSV</sequence>
<dbReference type="PANTHER" id="PTHR11933:SF5">
    <property type="entry name" value="MITOCHONDRIAL TRNA-SPECIFIC 2-THIOURIDYLASE 1"/>
    <property type="match status" value="1"/>
</dbReference>
<keyword evidence="9" id="KW-0963">Cytoplasm</keyword>
<dbReference type="CDD" id="cd01998">
    <property type="entry name" value="MnmA_TRMU-like"/>
    <property type="match status" value="1"/>
</dbReference>
<feature type="site" description="Interaction with tRNA" evidence="9">
    <location>
        <position position="337"/>
    </location>
</feature>
<dbReference type="InterPro" id="IPR014729">
    <property type="entry name" value="Rossmann-like_a/b/a_fold"/>
</dbReference>
<dbReference type="Proteomes" id="UP000192342">
    <property type="component" value="Unassembled WGS sequence"/>
</dbReference>
<feature type="binding site" evidence="9">
    <location>
        <position position="33"/>
    </location>
    <ligand>
        <name>ATP</name>
        <dbReference type="ChEBI" id="CHEBI:30616"/>
    </ligand>
</feature>
<keyword evidence="2 9" id="KW-0808">Transferase</keyword>
<dbReference type="Pfam" id="PF20258">
    <property type="entry name" value="tRNA_Me_trans_C"/>
    <property type="match status" value="1"/>
</dbReference>
<feature type="binding site" evidence="9">
    <location>
        <position position="121"/>
    </location>
    <ligand>
        <name>ATP</name>
        <dbReference type="ChEBI" id="CHEBI:30616"/>
    </ligand>
</feature>
<name>A0A1Y1SC85_9GAMM</name>
<comment type="function">
    <text evidence="9">Catalyzes the 2-thiolation of uridine at the wobble position (U34) of tRNA, leading to the formation of s(2)U34.</text>
</comment>
<evidence type="ECO:0000256" key="8">
    <source>
        <dbReference type="ARBA" id="ARBA00051542"/>
    </source>
</evidence>
<comment type="catalytic activity">
    <reaction evidence="8 9">
        <text>S-sulfanyl-L-cysteinyl-[protein] + uridine(34) in tRNA + AH2 + ATP = 2-thiouridine(34) in tRNA + L-cysteinyl-[protein] + A + AMP + diphosphate + H(+)</text>
        <dbReference type="Rhea" id="RHEA:47032"/>
        <dbReference type="Rhea" id="RHEA-COMP:10131"/>
        <dbReference type="Rhea" id="RHEA-COMP:11726"/>
        <dbReference type="Rhea" id="RHEA-COMP:11727"/>
        <dbReference type="Rhea" id="RHEA-COMP:11728"/>
        <dbReference type="ChEBI" id="CHEBI:13193"/>
        <dbReference type="ChEBI" id="CHEBI:15378"/>
        <dbReference type="ChEBI" id="CHEBI:17499"/>
        <dbReference type="ChEBI" id="CHEBI:29950"/>
        <dbReference type="ChEBI" id="CHEBI:30616"/>
        <dbReference type="ChEBI" id="CHEBI:33019"/>
        <dbReference type="ChEBI" id="CHEBI:61963"/>
        <dbReference type="ChEBI" id="CHEBI:65315"/>
        <dbReference type="ChEBI" id="CHEBI:87170"/>
        <dbReference type="ChEBI" id="CHEBI:456215"/>
        <dbReference type="EC" id="2.8.1.13"/>
    </reaction>
</comment>
<proteinExistence type="inferred from homology"/>